<organism evidence="1 2">
    <name type="scientific">Glacieibacterium arshaanense</name>
    <dbReference type="NCBI Taxonomy" id="2511025"/>
    <lineage>
        <taxon>Bacteria</taxon>
        <taxon>Pseudomonadati</taxon>
        <taxon>Pseudomonadota</taxon>
        <taxon>Alphaproteobacteria</taxon>
        <taxon>Sphingomonadales</taxon>
        <taxon>Sphingosinicellaceae</taxon>
        <taxon>Glacieibacterium</taxon>
    </lineage>
</organism>
<keyword evidence="2" id="KW-1185">Reference proteome</keyword>
<dbReference type="AlphaFoldDB" id="A0A4Y9EJU1"/>
<dbReference type="RefSeq" id="WP_135247239.1">
    <property type="nucleotide sequence ID" value="NZ_SIHO01000009.1"/>
</dbReference>
<sequence>MTSNDRPERSYSWADDPYWVDALDRFVATRDAGAKTITLDIEAVEEAIFNGDGPAYRLLYAMESVMKLEGEDGFRGAPRLTLALLQILKELR</sequence>
<evidence type="ECO:0000313" key="2">
    <source>
        <dbReference type="Proteomes" id="UP000297737"/>
    </source>
</evidence>
<reference evidence="1 2" key="1">
    <citation type="submission" date="2019-02" db="EMBL/GenBank/DDBJ databases">
        <title>Polymorphobacter sp. isolated from the lake at the Tibet of China.</title>
        <authorList>
            <person name="Li A."/>
        </authorList>
    </citation>
    <scope>NUCLEOTIDE SEQUENCE [LARGE SCALE GENOMIC DNA]</scope>
    <source>
        <strain evidence="1 2">DJ1R-1</strain>
    </source>
</reference>
<proteinExistence type="predicted"/>
<dbReference type="OrthoDB" id="7274112at2"/>
<accession>A0A4Y9EJU1</accession>
<name>A0A4Y9EJU1_9SPHN</name>
<dbReference type="EMBL" id="SIHO01000009">
    <property type="protein sequence ID" value="TFT99894.1"/>
    <property type="molecule type" value="Genomic_DNA"/>
</dbReference>
<dbReference type="Proteomes" id="UP000297737">
    <property type="component" value="Unassembled WGS sequence"/>
</dbReference>
<comment type="caution">
    <text evidence="1">The sequence shown here is derived from an EMBL/GenBank/DDBJ whole genome shotgun (WGS) entry which is preliminary data.</text>
</comment>
<protein>
    <submittedName>
        <fullName evidence="1">Uncharacterized protein</fullName>
    </submittedName>
</protein>
<evidence type="ECO:0000313" key="1">
    <source>
        <dbReference type="EMBL" id="TFT99894.1"/>
    </source>
</evidence>
<gene>
    <name evidence="1" type="ORF">EUV02_15550</name>
</gene>